<evidence type="ECO:0000313" key="5">
    <source>
        <dbReference type="Proteomes" id="UP000729402"/>
    </source>
</evidence>
<name>A0A8J5S4G7_ZIZPA</name>
<reference evidence="4" key="2">
    <citation type="submission" date="2021-02" db="EMBL/GenBank/DDBJ databases">
        <authorList>
            <person name="Kimball J.A."/>
            <person name="Haas M.W."/>
            <person name="Macchietto M."/>
            <person name="Kono T."/>
            <person name="Duquette J."/>
            <person name="Shao M."/>
        </authorList>
    </citation>
    <scope>NUCLEOTIDE SEQUENCE</scope>
    <source>
        <tissue evidence="4">Fresh leaf tissue</tissue>
    </source>
</reference>
<evidence type="ECO:0008006" key="6">
    <source>
        <dbReference type="Google" id="ProtNLM"/>
    </source>
</evidence>
<feature type="domain" description="At1g61320/AtMIF1 LRR" evidence="3">
    <location>
        <begin position="708"/>
        <end position="1115"/>
    </location>
</feature>
<accession>A0A8J5S4G7</accession>
<evidence type="ECO:0000256" key="1">
    <source>
        <dbReference type="SAM" id="MobiDB-lite"/>
    </source>
</evidence>
<feature type="domain" description="F-box" evidence="2">
    <location>
        <begin position="103"/>
        <end position="136"/>
    </location>
</feature>
<reference evidence="4" key="1">
    <citation type="journal article" date="2021" name="bioRxiv">
        <title>Whole Genome Assembly and Annotation of Northern Wild Rice, Zizania palustris L., Supports a Whole Genome Duplication in the Zizania Genus.</title>
        <authorList>
            <person name="Haas M."/>
            <person name="Kono T."/>
            <person name="Macchietto M."/>
            <person name="Millas R."/>
            <person name="McGilp L."/>
            <person name="Shao M."/>
            <person name="Duquette J."/>
            <person name="Hirsch C.N."/>
            <person name="Kimball J."/>
        </authorList>
    </citation>
    <scope>NUCLEOTIDE SEQUENCE</scope>
    <source>
        <tissue evidence="4">Fresh leaf tissue</tissue>
    </source>
</reference>
<sequence>MVKMRKEKCAASSAREREREGVEVVVGRTVGGRHPWPAESGPEAVRAGETAPGGGGAAAATMEAPDDRAPSGAVTSMNNKRGRFYEEDDNSQHVKRLKYSEQNIPEEIWYHIHSLMPLRDAARAACVSRVFQRSWRCYPNLILTRETADSFILHRVLKNHSGNGVKNLQITQYDDYDFDSGDLDNWLHMAIAPGIENITLSLPLDYSFPCSLLSDRNGISIRFEAVGTQLLRNDNLSKDTMLAGATQFPECIQMHQSQMIESKAPNLSTFKFSQCGDGIVELSFQQSSQVKDLDMHNGYSVPNILSYAITKIPYIFSNLTSLTLLSSKEELIIPMAAAKFPHVKHLKIYLIPYPEQYDYLSLVSFLDACPVVQTFFLAVDRHSRMETSIFQNPSDMRQMPELKHGSLKNVTILGFGSSKSMVELACHVLENATSLESMALDTIYDSLHGKANIGRCCTTSAAGGEEICRRCVLLSRWSIYQAHSGLEAIECYVRRKVPDEVDLTVHAVRCFLFSRAPPPPSTREDSTSHAAAADSRGLDFPRSRRRRRARIRLPPPPPSTRADSTSSAAAVDVDARGLDFPRRRARRLRLVVALRAVLGSARTPAKPRIPRLVPAGGGGAAAATMEASDDRAPSGAVTSLNNSQHVKRLKYSELNIPEEIWYHIHSLMPLRDAARAACVSRVFQRSWRCYPNLILTRETAGSFILHKVLKNHSGNGVKNLQITQYDDYDFDSGDLDNWLHMAIAPGIENITLSLPLDYSFPCSLLSDRNGISIRCLDLSDGSFHPTVAIGCMRSLTKLVLSNMCITDDELGCLLSKSPALKQLELSYCEMIICLKIPCSLEQLSFLNVSSCRNLKMIESKAPNLSTFKFSQCGDGIVELSFQQSSQVKDLDMHNGYSVSNILSYAITKIPYIFPNLTSLTLLSSKEELIIPKAAAKFPHVKHLRIYLIPYPYEDFVQEYPEQYDYLSLVSFLDACPVVQTFFLAVDRHSRMEISIFQNPSDMRQMPERKHGSLKNVTILGFGSSKCMVELACHVLENATSLESMALDTIYDNLYDKANIGRCCTTSAAAGEEIGSRCVLLSRELILQAHSGLQAIECYVRRKVPDEVDLTVHGPCFRCHALE</sequence>
<feature type="domain" description="F-box" evidence="2">
    <location>
        <begin position="654"/>
        <end position="688"/>
    </location>
</feature>
<evidence type="ECO:0000313" key="4">
    <source>
        <dbReference type="EMBL" id="KAG8049746.1"/>
    </source>
</evidence>
<dbReference type="OrthoDB" id="651151at2759"/>
<dbReference type="CDD" id="cd09917">
    <property type="entry name" value="F-box_SF"/>
    <property type="match status" value="2"/>
</dbReference>
<dbReference type="EMBL" id="JAAALK010000289">
    <property type="protein sequence ID" value="KAG8049746.1"/>
    <property type="molecule type" value="Genomic_DNA"/>
</dbReference>
<dbReference type="AlphaFoldDB" id="A0A8J5S4G7"/>
<evidence type="ECO:0000259" key="2">
    <source>
        <dbReference type="Pfam" id="PF00646"/>
    </source>
</evidence>
<keyword evidence="5" id="KW-1185">Reference proteome</keyword>
<evidence type="ECO:0000259" key="3">
    <source>
        <dbReference type="Pfam" id="PF23622"/>
    </source>
</evidence>
<feature type="domain" description="At1g61320/AtMIF1 LRR" evidence="3">
    <location>
        <begin position="156"/>
        <end position="223"/>
    </location>
</feature>
<dbReference type="InterPro" id="IPR053772">
    <property type="entry name" value="At1g61320/At1g61330-like"/>
</dbReference>
<feature type="region of interest" description="Disordered" evidence="1">
    <location>
        <begin position="518"/>
        <end position="568"/>
    </location>
</feature>
<dbReference type="PANTHER" id="PTHR34145:SF8">
    <property type="entry name" value="OS05G0538250 PROTEIN"/>
    <property type="match status" value="1"/>
</dbReference>
<protein>
    <recommendedName>
        <fullName evidence="6">F-box domain-containing protein</fullName>
    </recommendedName>
</protein>
<comment type="caution">
    <text evidence="4">The sequence shown here is derived from an EMBL/GenBank/DDBJ whole genome shotgun (WGS) entry which is preliminary data.</text>
</comment>
<dbReference type="Proteomes" id="UP000729402">
    <property type="component" value="Unassembled WGS sequence"/>
</dbReference>
<feature type="domain" description="At1g61320/AtMIF1 LRR" evidence="3">
    <location>
        <begin position="252"/>
        <end position="506"/>
    </location>
</feature>
<dbReference type="InterPro" id="IPR055357">
    <property type="entry name" value="LRR_At1g61320_AtMIF1"/>
</dbReference>
<proteinExistence type="predicted"/>
<dbReference type="PANTHER" id="PTHR34145">
    <property type="entry name" value="OS02G0105600 PROTEIN"/>
    <property type="match status" value="1"/>
</dbReference>
<feature type="region of interest" description="Disordered" evidence="1">
    <location>
        <begin position="1"/>
        <end position="78"/>
    </location>
</feature>
<gene>
    <name evidence="4" type="ORF">GUJ93_ZPchr0009g2476</name>
</gene>
<dbReference type="Pfam" id="PF00646">
    <property type="entry name" value="F-box"/>
    <property type="match status" value="2"/>
</dbReference>
<dbReference type="Pfam" id="PF23622">
    <property type="entry name" value="LRR_At1g61320_AtMIF1"/>
    <property type="match status" value="3"/>
</dbReference>
<organism evidence="4 5">
    <name type="scientific">Zizania palustris</name>
    <name type="common">Northern wild rice</name>
    <dbReference type="NCBI Taxonomy" id="103762"/>
    <lineage>
        <taxon>Eukaryota</taxon>
        <taxon>Viridiplantae</taxon>
        <taxon>Streptophyta</taxon>
        <taxon>Embryophyta</taxon>
        <taxon>Tracheophyta</taxon>
        <taxon>Spermatophyta</taxon>
        <taxon>Magnoliopsida</taxon>
        <taxon>Liliopsida</taxon>
        <taxon>Poales</taxon>
        <taxon>Poaceae</taxon>
        <taxon>BOP clade</taxon>
        <taxon>Oryzoideae</taxon>
        <taxon>Oryzeae</taxon>
        <taxon>Zizaniinae</taxon>
        <taxon>Zizania</taxon>
    </lineage>
</organism>
<dbReference type="InterPro" id="IPR001810">
    <property type="entry name" value="F-box_dom"/>
</dbReference>